<gene>
    <name evidence="2" type="ORF">AC731_016475</name>
</gene>
<sequence>MLYTFKSAASADVLMLGEPAKKLIGTIGKDPADTQGIVTVDQLPGAIARLRAAIEEDRARQAELERQRSADDEAADREAGRSGMAAPVGLAQRAWPLLDMMEASLKEETPVIWST</sequence>
<evidence type="ECO:0000313" key="2">
    <source>
        <dbReference type="EMBL" id="AMO38389.1"/>
    </source>
</evidence>
<keyword evidence="3" id="KW-1185">Reference proteome</keyword>
<proteinExistence type="predicted"/>
<protein>
    <recommendedName>
        <fullName evidence="4">DUF1840 domain-containing protein</fullName>
    </recommendedName>
</protein>
<dbReference type="KEGG" id="thu:AC731_016475"/>
<name>A0A127K8W0_9RHOO</name>
<dbReference type="InterPro" id="IPR014991">
    <property type="entry name" value="DUF1840"/>
</dbReference>
<accession>A0A127K8W0</accession>
<feature type="region of interest" description="Disordered" evidence="1">
    <location>
        <begin position="60"/>
        <end position="85"/>
    </location>
</feature>
<evidence type="ECO:0000256" key="1">
    <source>
        <dbReference type="SAM" id="MobiDB-lite"/>
    </source>
</evidence>
<organism evidence="2 3">
    <name type="scientific">Thauera humireducens</name>
    <dbReference type="NCBI Taxonomy" id="1134435"/>
    <lineage>
        <taxon>Bacteria</taxon>
        <taxon>Pseudomonadati</taxon>
        <taxon>Pseudomonadota</taxon>
        <taxon>Betaproteobacteria</taxon>
        <taxon>Rhodocyclales</taxon>
        <taxon>Zoogloeaceae</taxon>
        <taxon>Thauera</taxon>
    </lineage>
</organism>
<dbReference type="AlphaFoldDB" id="A0A127K8W0"/>
<reference evidence="3" key="1">
    <citation type="submission" date="2016-03" db="EMBL/GenBank/DDBJ databases">
        <authorList>
            <person name="Ma C."/>
            <person name="Zhou S."/>
            <person name="Yang G."/>
        </authorList>
    </citation>
    <scope>NUCLEOTIDE SEQUENCE [LARGE SCALE GENOMIC DNA]</scope>
    <source>
        <strain evidence="3">SgZ-1</strain>
    </source>
</reference>
<evidence type="ECO:0008006" key="4">
    <source>
        <dbReference type="Google" id="ProtNLM"/>
    </source>
</evidence>
<feature type="compositionally biased region" description="Basic and acidic residues" evidence="1">
    <location>
        <begin position="60"/>
        <end position="80"/>
    </location>
</feature>
<evidence type="ECO:0000313" key="3">
    <source>
        <dbReference type="Proteomes" id="UP000036902"/>
    </source>
</evidence>
<dbReference type="EMBL" id="CP014646">
    <property type="protein sequence ID" value="AMO38389.1"/>
    <property type="molecule type" value="Genomic_DNA"/>
</dbReference>
<dbReference type="RefSeq" id="WP_004264302.1">
    <property type="nucleotide sequence ID" value="NZ_CP014646.1"/>
</dbReference>
<dbReference type="Pfam" id="PF08895">
    <property type="entry name" value="DUF1840"/>
    <property type="match status" value="1"/>
</dbReference>
<dbReference type="Proteomes" id="UP000036902">
    <property type="component" value="Chromosome"/>
</dbReference>
<dbReference type="STRING" id="1134435.AC731_016475"/>